<dbReference type="PANTHER" id="PTHR34655:SF2">
    <property type="entry name" value="PEROXIREDOXIN FAMILY PROTEIN"/>
    <property type="match status" value="1"/>
</dbReference>
<proteinExistence type="predicted"/>
<dbReference type="EMBL" id="DTEI01000083">
    <property type="protein sequence ID" value="HGU15965.1"/>
    <property type="molecule type" value="Genomic_DNA"/>
</dbReference>
<reference evidence="1" key="1">
    <citation type="journal article" date="2020" name="mSystems">
        <title>Genome- and Community-Level Interaction Insights into Carbon Utilization and Element Cycling Functions of Hydrothermarchaeota in Hydrothermal Sediment.</title>
        <authorList>
            <person name="Zhou Z."/>
            <person name="Liu Y."/>
            <person name="Xu W."/>
            <person name="Pan J."/>
            <person name="Luo Z.H."/>
            <person name="Li M."/>
        </authorList>
    </citation>
    <scope>NUCLEOTIDE SEQUENCE [LARGE SCALE GENOMIC DNA]</scope>
    <source>
        <strain evidence="1">SpSt-711</strain>
    </source>
</reference>
<dbReference type="Gene3D" id="3.40.1260.10">
    <property type="entry name" value="DsrEFH-like"/>
    <property type="match status" value="1"/>
</dbReference>
<name>A0A7V4JQT9_9BACT</name>
<protein>
    <recommendedName>
        <fullName evidence="2">Peroxiredoxin family protein</fullName>
    </recommendedName>
</protein>
<dbReference type="Pfam" id="PF13686">
    <property type="entry name" value="DrsE_2"/>
    <property type="match status" value="1"/>
</dbReference>
<dbReference type="SUPFAM" id="SSF75169">
    <property type="entry name" value="DsrEFH-like"/>
    <property type="match status" value="1"/>
</dbReference>
<evidence type="ECO:0008006" key="2">
    <source>
        <dbReference type="Google" id="ProtNLM"/>
    </source>
</evidence>
<evidence type="ECO:0000313" key="1">
    <source>
        <dbReference type="EMBL" id="HGU15965.1"/>
    </source>
</evidence>
<dbReference type="InterPro" id="IPR032836">
    <property type="entry name" value="DsrE2-like"/>
</dbReference>
<dbReference type="AlphaFoldDB" id="A0A7V4JQT9"/>
<organism evidence="1">
    <name type="scientific">Thermodesulfobacterium geofontis</name>
    <dbReference type="NCBI Taxonomy" id="1295609"/>
    <lineage>
        <taxon>Bacteria</taxon>
        <taxon>Pseudomonadati</taxon>
        <taxon>Thermodesulfobacteriota</taxon>
        <taxon>Thermodesulfobacteria</taxon>
        <taxon>Thermodesulfobacteriales</taxon>
        <taxon>Thermodesulfobacteriaceae</taxon>
        <taxon>Thermodesulfobacterium</taxon>
    </lineage>
</organism>
<gene>
    <name evidence="1" type="ORF">ENU91_04850</name>
</gene>
<sequence length="149" mass="16704">MEEKRKKRVLLICPDNTLDTVYPALILSLQAARAGAESMVFFTFDGIKVVLKNGIKKVKYYPKGLLGAIPGIPTLFTKLMIKFAEERAGIPSPDLLMEMCQIEGVKFYACHMTIQMGKIQKEQLIEGVEIIDAEGYMKLALEADINMFI</sequence>
<dbReference type="PANTHER" id="PTHR34655">
    <property type="entry name" value="CONSERVED WITHIN P. AEROPHILUM"/>
    <property type="match status" value="1"/>
</dbReference>
<accession>A0A7V4JQT9</accession>
<comment type="caution">
    <text evidence="1">The sequence shown here is derived from an EMBL/GenBank/DDBJ whole genome shotgun (WGS) entry which is preliminary data.</text>
</comment>
<dbReference type="InterPro" id="IPR027396">
    <property type="entry name" value="DsrEFH-like"/>
</dbReference>